<dbReference type="RefSeq" id="WP_183705459.1">
    <property type="nucleotide sequence ID" value="NZ_JACHFE010000008.1"/>
</dbReference>
<dbReference type="Gene3D" id="2.40.100.10">
    <property type="entry name" value="Cyclophilin-like"/>
    <property type="match status" value="1"/>
</dbReference>
<evidence type="ECO:0000259" key="4">
    <source>
        <dbReference type="SMART" id="SM00797"/>
    </source>
</evidence>
<organism evidence="5 6">
    <name type="scientific">Marinobacter oulmenensis</name>
    <dbReference type="NCBI Taxonomy" id="643747"/>
    <lineage>
        <taxon>Bacteria</taxon>
        <taxon>Pseudomonadati</taxon>
        <taxon>Pseudomonadota</taxon>
        <taxon>Gammaproteobacteria</taxon>
        <taxon>Pseudomonadales</taxon>
        <taxon>Marinobacteraceae</taxon>
        <taxon>Marinobacter</taxon>
    </lineage>
</organism>
<name>A0A840UB38_9GAMM</name>
<dbReference type="SMART" id="SM00797">
    <property type="entry name" value="AHS2"/>
    <property type="match status" value="1"/>
</dbReference>
<dbReference type="GO" id="GO:0016787">
    <property type="term" value="F:hydrolase activity"/>
    <property type="evidence" value="ECO:0007669"/>
    <property type="project" value="UniProtKB-KW"/>
</dbReference>
<protein>
    <submittedName>
        <fullName evidence="5">Biotin-dependent carboxylase-like uncharacterized protein</fullName>
    </submittedName>
</protein>
<dbReference type="GO" id="GO:0005524">
    <property type="term" value="F:ATP binding"/>
    <property type="evidence" value="ECO:0007669"/>
    <property type="project" value="UniProtKB-KW"/>
</dbReference>
<dbReference type="InterPro" id="IPR029000">
    <property type="entry name" value="Cyclophilin-like_dom_sf"/>
</dbReference>
<reference evidence="5 6" key="1">
    <citation type="submission" date="2020-08" db="EMBL/GenBank/DDBJ databases">
        <title>Genomic Encyclopedia of Type Strains, Phase IV (KMG-IV): sequencing the most valuable type-strain genomes for metagenomic binning, comparative biology and taxonomic classification.</title>
        <authorList>
            <person name="Goeker M."/>
        </authorList>
    </citation>
    <scope>NUCLEOTIDE SEQUENCE [LARGE SCALE GENOMIC DNA]</scope>
    <source>
        <strain evidence="5 6">DSM 22359</strain>
    </source>
</reference>
<dbReference type="SUPFAM" id="SSF50891">
    <property type="entry name" value="Cyclophilin-like"/>
    <property type="match status" value="1"/>
</dbReference>
<evidence type="ECO:0000256" key="2">
    <source>
        <dbReference type="ARBA" id="ARBA00022801"/>
    </source>
</evidence>
<evidence type="ECO:0000256" key="1">
    <source>
        <dbReference type="ARBA" id="ARBA00022741"/>
    </source>
</evidence>
<accession>A0A840UB38</accession>
<evidence type="ECO:0000256" key="3">
    <source>
        <dbReference type="ARBA" id="ARBA00022840"/>
    </source>
</evidence>
<keyword evidence="2" id="KW-0378">Hydrolase</keyword>
<keyword evidence="1" id="KW-0547">Nucleotide-binding</keyword>
<dbReference type="AlphaFoldDB" id="A0A840UB38"/>
<dbReference type="Proteomes" id="UP000591735">
    <property type="component" value="Unassembled WGS sequence"/>
</dbReference>
<dbReference type="InterPro" id="IPR003778">
    <property type="entry name" value="CT_A_B"/>
</dbReference>
<dbReference type="Pfam" id="PF02626">
    <property type="entry name" value="CT_A_B"/>
    <property type="match status" value="1"/>
</dbReference>
<dbReference type="EMBL" id="JACHFE010000008">
    <property type="protein sequence ID" value="MBB5322349.1"/>
    <property type="molecule type" value="Genomic_DNA"/>
</dbReference>
<dbReference type="PANTHER" id="PTHR43309">
    <property type="entry name" value="5-OXOPROLINASE SUBUNIT C"/>
    <property type="match status" value="1"/>
</dbReference>
<keyword evidence="3" id="KW-0067">ATP-binding</keyword>
<proteinExistence type="predicted"/>
<comment type="caution">
    <text evidence="5">The sequence shown here is derived from an EMBL/GenBank/DDBJ whole genome shotgun (WGS) entry which is preliminary data.</text>
</comment>
<keyword evidence="6" id="KW-1185">Reference proteome</keyword>
<dbReference type="InterPro" id="IPR052708">
    <property type="entry name" value="PxpC"/>
</dbReference>
<dbReference type="PANTHER" id="PTHR43309:SF4">
    <property type="entry name" value="CARBOXYLTRANSFERASE DOMAIN-CONTAINING PROTEIN"/>
    <property type="match status" value="1"/>
</dbReference>
<feature type="domain" description="Carboxyltransferase" evidence="4">
    <location>
        <begin position="29"/>
        <end position="312"/>
    </location>
</feature>
<sequence>MATARQGMEVIQAGPMASVQDAGRYGVRRFGITQGGAADLHGWAWANWLVGNPFGSAALEITFGGLKLKATAELVVGLAGADLGATVDGEPVAPWSAFRLGVGQVLAFQAPRDGLRAYLAVAGGFVVERVLGSLSCVVREGLGGHDGRGHALAHGDSLFVGPDAGNAGIEPKTVPTDQRPDYANPGSLDFVLGAQAGEFRGLSLFDFFNRDWIVDSRSDRMGIRLQGPGLSCAMPTMISEGLALGAVQVPPDGQPIVLLNDRQTIGGYPRLGTLSPLACSRLAQCLPGSHIRFRPVPLTRAHNQYVRFLQQFR</sequence>
<gene>
    <name evidence="5" type="ORF">HNR38_002850</name>
</gene>
<evidence type="ECO:0000313" key="5">
    <source>
        <dbReference type="EMBL" id="MBB5322349.1"/>
    </source>
</evidence>
<evidence type="ECO:0000313" key="6">
    <source>
        <dbReference type="Proteomes" id="UP000591735"/>
    </source>
</evidence>
<dbReference type="NCBIfam" id="TIGR00724">
    <property type="entry name" value="urea_amlyse_rel"/>
    <property type="match status" value="1"/>
</dbReference>